<dbReference type="CDD" id="cd00093">
    <property type="entry name" value="HTH_XRE"/>
    <property type="match status" value="1"/>
</dbReference>
<dbReference type="PROSITE" id="PS50943">
    <property type="entry name" value="HTH_CROC1"/>
    <property type="match status" value="1"/>
</dbReference>
<dbReference type="Gene3D" id="1.10.260.40">
    <property type="entry name" value="lambda repressor-like DNA-binding domains"/>
    <property type="match status" value="1"/>
</dbReference>
<reference evidence="3" key="1">
    <citation type="submission" date="2021-01" db="EMBL/GenBank/DDBJ databases">
        <title>Fulvivirga kasyanovii gen. nov., sp nov., a novel member of the phylum Bacteroidetes isolated from seawater in a mussel farm.</title>
        <authorList>
            <person name="Zhao L.-H."/>
            <person name="Wang Z.-J."/>
        </authorList>
    </citation>
    <scope>NUCLEOTIDE SEQUENCE</scope>
    <source>
        <strain evidence="3">29W222</strain>
    </source>
</reference>
<dbReference type="RefSeq" id="WP_202854905.1">
    <property type="nucleotide sequence ID" value="NZ_JAEUGD010000006.1"/>
</dbReference>
<dbReference type="PANTHER" id="PTHR46558">
    <property type="entry name" value="TRACRIPTIONAL REGULATORY PROTEIN-RELATED-RELATED"/>
    <property type="match status" value="1"/>
</dbReference>
<dbReference type="SUPFAM" id="SSF47413">
    <property type="entry name" value="lambda repressor-like DNA-binding domains"/>
    <property type="match status" value="1"/>
</dbReference>
<evidence type="ECO:0000256" key="1">
    <source>
        <dbReference type="ARBA" id="ARBA00023125"/>
    </source>
</evidence>
<sequence>MLKKYSDLTFSRNLKELRKKRGYSQDKLAQLVNKQTGKDFGRTTISNYETGTSSPSLDIIAVIAKILDVSTGDLLDETDGNPNGNLIDESKTEKYGSDTVSLDIIEGKAAHYIREQDEFILKLKGRLREMEDVVESKDADMAKEMLKEALLLLMDLTDKYHTTSGKYINAFQKYHRLANMIKDDLKL</sequence>
<gene>
    <name evidence="3" type="ORF">JMN32_03495</name>
</gene>
<dbReference type="Proteomes" id="UP000614216">
    <property type="component" value="Unassembled WGS sequence"/>
</dbReference>
<comment type="caution">
    <text evidence="3">The sequence shown here is derived from an EMBL/GenBank/DDBJ whole genome shotgun (WGS) entry which is preliminary data.</text>
</comment>
<accession>A0A937FW17</accession>
<dbReference type="GO" id="GO:0003677">
    <property type="term" value="F:DNA binding"/>
    <property type="evidence" value="ECO:0007669"/>
    <property type="project" value="UniProtKB-KW"/>
</dbReference>
<proteinExistence type="predicted"/>
<dbReference type="SMART" id="SM00530">
    <property type="entry name" value="HTH_XRE"/>
    <property type="match status" value="1"/>
</dbReference>
<protein>
    <submittedName>
        <fullName evidence="3">Helix-turn-helix transcriptional regulator</fullName>
    </submittedName>
</protein>
<evidence type="ECO:0000313" key="3">
    <source>
        <dbReference type="EMBL" id="MBL6445356.1"/>
    </source>
</evidence>
<dbReference type="Pfam" id="PF01381">
    <property type="entry name" value="HTH_3"/>
    <property type="match status" value="1"/>
</dbReference>
<feature type="domain" description="HTH cro/C1-type" evidence="2">
    <location>
        <begin position="14"/>
        <end position="74"/>
    </location>
</feature>
<keyword evidence="4" id="KW-1185">Reference proteome</keyword>
<evidence type="ECO:0000259" key="2">
    <source>
        <dbReference type="PROSITE" id="PS50943"/>
    </source>
</evidence>
<keyword evidence="1" id="KW-0238">DNA-binding</keyword>
<evidence type="ECO:0000313" key="4">
    <source>
        <dbReference type="Proteomes" id="UP000614216"/>
    </source>
</evidence>
<dbReference type="EMBL" id="JAEUGD010000006">
    <property type="protein sequence ID" value="MBL6445356.1"/>
    <property type="molecule type" value="Genomic_DNA"/>
</dbReference>
<name>A0A937FW17_9BACT</name>
<dbReference type="InterPro" id="IPR001387">
    <property type="entry name" value="Cro/C1-type_HTH"/>
</dbReference>
<organism evidence="3 4">
    <name type="scientific">Fulvivirga marina</name>
    <dbReference type="NCBI Taxonomy" id="2494733"/>
    <lineage>
        <taxon>Bacteria</taxon>
        <taxon>Pseudomonadati</taxon>
        <taxon>Bacteroidota</taxon>
        <taxon>Cytophagia</taxon>
        <taxon>Cytophagales</taxon>
        <taxon>Fulvivirgaceae</taxon>
        <taxon>Fulvivirga</taxon>
    </lineage>
</organism>
<dbReference type="PANTHER" id="PTHR46558:SF4">
    <property type="entry name" value="DNA-BIDING PHAGE PROTEIN"/>
    <property type="match status" value="1"/>
</dbReference>
<dbReference type="InterPro" id="IPR010982">
    <property type="entry name" value="Lambda_DNA-bd_dom_sf"/>
</dbReference>
<dbReference type="AlphaFoldDB" id="A0A937FW17"/>